<dbReference type="RefSeq" id="WP_301164775.1">
    <property type="nucleotide sequence ID" value="NZ_JAUHTR010000001.1"/>
</dbReference>
<keyword evidence="2" id="KW-1185">Reference proteome</keyword>
<organism evidence="1 2">
    <name type="scientific">Fictibacillus fluitans</name>
    <dbReference type="NCBI Taxonomy" id="3058422"/>
    <lineage>
        <taxon>Bacteria</taxon>
        <taxon>Bacillati</taxon>
        <taxon>Bacillota</taxon>
        <taxon>Bacilli</taxon>
        <taxon>Bacillales</taxon>
        <taxon>Fictibacillaceae</taxon>
        <taxon>Fictibacillus</taxon>
    </lineage>
</organism>
<protein>
    <recommendedName>
        <fullName evidence="3">Fur-regulated basic protein FbpA</fullName>
    </recommendedName>
</protein>
<dbReference type="Proteomes" id="UP001172721">
    <property type="component" value="Unassembled WGS sequence"/>
</dbReference>
<reference evidence="1" key="1">
    <citation type="submission" date="2023-07" db="EMBL/GenBank/DDBJ databases">
        <title>Fictibacillus sp. isolated from freshwater pond.</title>
        <authorList>
            <person name="Kirdat K."/>
            <person name="Bhat A."/>
            <person name="Mourya A."/>
            <person name="Yadav A."/>
        </authorList>
    </citation>
    <scope>NUCLEOTIDE SEQUENCE</scope>
    <source>
        <strain evidence="1">NE201</strain>
    </source>
</reference>
<evidence type="ECO:0008006" key="3">
    <source>
        <dbReference type="Google" id="ProtNLM"/>
    </source>
</evidence>
<evidence type="ECO:0000313" key="1">
    <source>
        <dbReference type="EMBL" id="MDN4523764.1"/>
    </source>
</evidence>
<proteinExistence type="predicted"/>
<evidence type="ECO:0000313" key="2">
    <source>
        <dbReference type="Proteomes" id="UP001172721"/>
    </source>
</evidence>
<sequence>MKWSHFTPLKRVEHYTIFLHQLGLFSEQDKNEILNKIIHLNQRQSDK</sequence>
<dbReference type="EMBL" id="JAUHTR010000001">
    <property type="protein sequence ID" value="MDN4523764.1"/>
    <property type="molecule type" value="Genomic_DNA"/>
</dbReference>
<accession>A0ABT8HSN3</accession>
<comment type="caution">
    <text evidence="1">The sequence shown here is derived from an EMBL/GenBank/DDBJ whole genome shotgun (WGS) entry which is preliminary data.</text>
</comment>
<name>A0ABT8HSN3_9BACL</name>
<gene>
    <name evidence="1" type="ORF">QYB97_04725</name>
</gene>